<dbReference type="InterPro" id="IPR013822">
    <property type="entry name" value="Signal_recog_particl_SRP54_hlx"/>
</dbReference>
<dbReference type="STRING" id="1678840.ATC1_131368"/>
<dbReference type="SUPFAM" id="SSF52540">
    <property type="entry name" value="P-loop containing nucleoside triphosphate hydrolases"/>
    <property type="match status" value="1"/>
</dbReference>
<comment type="catalytic activity">
    <reaction evidence="8 9">
        <text>GTP + H2O = GDP + phosphate + H(+)</text>
        <dbReference type="Rhea" id="RHEA:19669"/>
        <dbReference type="ChEBI" id="CHEBI:15377"/>
        <dbReference type="ChEBI" id="CHEBI:15378"/>
        <dbReference type="ChEBI" id="CHEBI:37565"/>
        <dbReference type="ChEBI" id="CHEBI:43474"/>
        <dbReference type="ChEBI" id="CHEBI:58189"/>
        <dbReference type="EC" id="3.6.5.4"/>
    </reaction>
</comment>
<dbReference type="GO" id="GO:0005737">
    <property type="term" value="C:cytoplasm"/>
    <property type="evidence" value="ECO:0007669"/>
    <property type="project" value="UniProtKB-SubCell"/>
</dbReference>
<dbReference type="FunFam" id="3.40.50.300:FF:000053">
    <property type="entry name" value="Signal recognition particle receptor FtsY"/>
    <property type="match status" value="1"/>
</dbReference>
<sequence length="305" mass="33129">MADIFSKWIKGLDKTRKVTFSRLTSVFGTNEIDDYLWDDLEEILIQADLGIDTSADILKSLKRTAADQGLFKANDLVKFLKIELMNRLKDVPDPFQDAKDAKPFVILMVGVNGSGKTTTTAKLAKIYQQSGKKVMIAAGDTFRAAAIDQLQVWGDRLNIPVIAGKEGGDSAAVAYDAVQAAIARGSDILIIDTAGRLQSRFNLMEELKKVHRVIGKALDGAPHATWIVLDATTGQNALSQAKSFKESVKVNGAILAKLDTSAKGGMAFAIARELDLPIIYAGLGEKPEDLERFNRESFVEGIIGD</sequence>
<keyword evidence="5 9" id="KW-0342">GTP-binding</keyword>
<feature type="binding site" evidence="9">
    <location>
        <begin position="110"/>
        <end position="117"/>
    </location>
    <ligand>
        <name>GTP</name>
        <dbReference type="ChEBI" id="CHEBI:37565"/>
    </ligand>
</feature>
<dbReference type="Gene3D" id="1.20.120.140">
    <property type="entry name" value="Signal recognition particle SRP54, nucleotide-binding domain"/>
    <property type="match status" value="1"/>
</dbReference>
<evidence type="ECO:0000256" key="1">
    <source>
        <dbReference type="ARBA" id="ARBA00022475"/>
    </source>
</evidence>
<dbReference type="SUPFAM" id="SSF47364">
    <property type="entry name" value="Domain of the SRP/SRP receptor G-proteins"/>
    <property type="match status" value="1"/>
</dbReference>
<evidence type="ECO:0000256" key="6">
    <source>
        <dbReference type="ARBA" id="ARBA00023136"/>
    </source>
</evidence>
<dbReference type="InterPro" id="IPR036225">
    <property type="entry name" value="SRP/SRP_N"/>
</dbReference>
<evidence type="ECO:0000313" key="11">
    <source>
        <dbReference type="EMBL" id="GAP41379.1"/>
    </source>
</evidence>
<dbReference type="PROSITE" id="PS00300">
    <property type="entry name" value="SRP54"/>
    <property type="match status" value="1"/>
</dbReference>
<keyword evidence="7 9" id="KW-0675">Receptor</keyword>
<protein>
    <recommendedName>
        <fullName evidence="9">Signal recognition particle receptor FtsY</fullName>
        <shortName evidence="9">SRP receptor</shortName>
        <ecNumber evidence="9">3.6.5.4</ecNumber>
    </recommendedName>
</protein>
<dbReference type="InterPro" id="IPR003593">
    <property type="entry name" value="AAA+_ATPase"/>
</dbReference>
<dbReference type="Proteomes" id="UP000053370">
    <property type="component" value="Unassembled WGS sequence"/>
</dbReference>
<dbReference type="PANTHER" id="PTHR43134">
    <property type="entry name" value="SIGNAL RECOGNITION PARTICLE RECEPTOR SUBUNIT ALPHA"/>
    <property type="match status" value="1"/>
</dbReference>
<evidence type="ECO:0000256" key="9">
    <source>
        <dbReference type="HAMAP-Rule" id="MF_00920"/>
    </source>
</evidence>
<evidence type="ECO:0000256" key="7">
    <source>
        <dbReference type="ARBA" id="ARBA00023170"/>
    </source>
</evidence>
<dbReference type="PANTHER" id="PTHR43134:SF1">
    <property type="entry name" value="SIGNAL RECOGNITION PARTICLE RECEPTOR SUBUNIT ALPHA"/>
    <property type="match status" value="1"/>
</dbReference>
<dbReference type="InterPro" id="IPR027417">
    <property type="entry name" value="P-loop_NTPase"/>
</dbReference>
<keyword evidence="3 9" id="KW-0547">Nucleotide-binding</keyword>
<keyword evidence="4 9" id="KW-0378">Hydrolase</keyword>
<comment type="caution">
    <text evidence="9">Lacks conserved residue(s) required for the propagation of feature annotation.</text>
</comment>
<evidence type="ECO:0000256" key="3">
    <source>
        <dbReference type="ARBA" id="ARBA00022741"/>
    </source>
</evidence>
<dbReference type="OrthoDB" id="9804720at2"/>
<dbReference type="GO" id="GO:0003924">
    <property type="term" value="F:GTPase activity"/>
    <property type="evidence" value="ECO:0007669"/>
    <property type="project" value="UniProtKB-UniRule"/>
</dbReference>
<dbReference type="PATRIC" id="fig|1678840.3.peg.2826"/>
<reference evidence="11" key="1">
    <citation type="journal article" date="2015" name="Genome Announc.">
        <title>Draft Genome Sequence of Anaerolineae Strain TC1, a Novel Isolate from a Methanogenic Wastewater Treatment System.</title>
        <authorList>
            <person name="Matsuura N."/>
            <person name="Tourlousse D.M."/>
            <person name="Sun L."/>
            <person name="Toyonaga M."/>
            <person name="Kuroda K."/>
            <person name="Ohashi A."/>
            <person name="Cruz R."/>
            <person name="Yamaguchi T."/>
            <person name="Sekiguchi Y."/>
        </authorList>
    </citation>
    <scope>NUCLEOTIDE SEQUENCE [LARGE SCALE GENOMIC DNA]</scope>
    <source>
        <strain evidence="11">TC1</strain>
    </source>
</reference>
<comment type="similarity">
    <text evidence="9">Belongs to the GTP-binding SRP family. FtsY subfamily.</text>
</comment>
<comment type="subcellular location">
    <subcellularLocation>
        <location evidence="9">Cell membrane</location>
        <topology evidence="9">Peripheral membrane protein</topology>
        <orientation evidence="9">Cytoplasmic side</orientation>
    </subcellularLocation>
    <subcellularLocation>
        <location evidence="9">Cytoplasm</location>
    </subcellularLocation>
</comment>
<dbReference type="RefSeq" id="WP_062282443.1">
    <property type="nucleotide sequence ID" value="NZ_DF968181.1"/>
</dbReference>
<evidence type="ECO:0000256" key="8">
    <source>
        <dbReference type="ARBA" id="ARBA00048027"/>
    </source>
</evidence>
<dbReference type="SMART" id="SM00963">
    <property type="entry name" value="SRP54_N"/>
    <property type="match status" value="1"/>
</dbReference>
<dbReference type="SMART" id="SM00962">
    <property type="entry name" value="SRP54"/>
    <property type="match status" value="1"/>
</dbReference>
<dbReference type="Pfam" id="PF02881">
    <property type="entry name" value="SRP54_N"/>
    <property type="match status" value="1"/>
</dbReference>
<comment type="function">
    <text evidence="9">Involved in targeting and insertion of nascent membrane proteins into the cytoplasmic membrane. Acts as a receptor for the complex formed by the signal recognition particle (SRP) and the ribosome-nascent chain (RNC).</text>
</comment>
<keyword evidence="1 9" id="KW-1003">Cell membrane</keyword>
<dbReference type="InterPro" id="IPR004390">
    <property type="entry name" value="SR_rcpt_FtsY"/>
</dbReference>
<dbReference type="GO" id="GO:0005525">
    <property type="term" value="F:GTP binding"/>
    <property type="evidence" value="ECO:0007669"/>
    <property type="project" value="UniProtKB-UniRule"/>
</dbReference>
<keyword evidence="2 9" id="KW-0963">Cytoplasm</keyword>
<name>A0A0S7BY42_9CHLR</name>
<feature type="binding site" evidence="9">
    <location>
        <begin position="192"/>
        <end position="196"/>
    </location>
    <ligand>
        <name>GTP</name>
        <dbReference type="ChEBI" id="CHEBI:37565"/>
    </ligand>
</feature>
<dbReference type="GO" id="GO:0006614">
    <property type="term" value="P:SRP-dependent cotranslational protein targeting to membrane"/>
    <property type="evidence" value="ECO:0007669"/>
    <property type="project" value="InterPro"/>
</dbReference>
<evidence type="ECO:0000256" key="2">
    <source>
        <dbReference type="ARBA" id="ARBA00022490"/>
    </source>
</evidence>
<evidence type="ECO:0000256" key="4">
    <source>
        <dbReference type="ARBA" id="ARBA00022801"/>
    </source>
</evidence>
<evidence type="ECO:0000259" key="10">
    <source>
        <dbReference type="PROSITE" id="PS00300"/>
    </source>
</evidence>
<dbReference type="InterPro" id="IPR000897">
    <property type="entry name" value="SRP54_GTPase_dom"/>
</dbReference>
<comment type="subunit">
    <text evidence="9">Part of the signal recognition particle protein translocation system, which is composed of SRP and FtsY.</text>
</comment>
<proteinExistence type="inferred from homology"/>
<dbReference type="GO" id="GO:0005886">
    <property type="term" value="C:plasma membrane"/>
    <property type="evidence" value="ECO:0007669"/>
    <property type="project" value="UniProtKB-SubCell"/>
</dbReference>
<accession>A0A0S7BY42</accession>
<evidence type="ECO:0000256" key="5">
    <source>
        <dbReference type="ARBA" id="ARBA00023134"/>
    </source>
</evidence>
<dbReference type="Gene3D" id="3.40.50.300">
    <property type="entry name" value="P-loop containing nucleotide triphosphate hydrolases"/>
    <property type="match status" value="1"/>
</dbReference>
<keyword evidence="6 9" id="KW-0472">Membrane</keyword>
<keyword evidence="12" id="KW-1185">Reference proteome</keyword>
<evidence type="ECO:0000313" key="12">
    <source>
        <dbReference type="Proteomes" id="UP000053370"/>
    </source>
</evidence>
<dbReference type="CDD" id="cd17874">
    <property type="entry name" value="FtsY"/>
    <property type="match status" value="1"/>
</dbReference>
<dbReference type="AlphaFoldDB" id="A0A0S7BY42"/>
<dbReference type="InterPro" id="IPR042101">
    <property type="entry name" value="SRP54_N_sf"/>
</dbReference>
<organism evidence="11">
    <name type="scientific">Flexilinea flocculi</name>
    <dbReference type="NCBI Taxonomy" id="1678840"/>
    <lineage>
        <taxon>Bacteria</taxon>
        <taxon>Bacillati</taxon>
        <taxon>Chloroflexota</taxon>
        <taxon>Anaerolineae</taxon>
        <taxon>Anaerolineales</taxon>
        <taxon>Anaerolineaceae</taxon>
        <taxon>Flexilinea</taxon>
    </lineage>
</organism>
<dbReference type="SMART" id="SM00382">
    <property type="entry name" value="AAA"/>
    <property type="match status" value="1"/>
</dbReference>
<dbReference type="GO" id="GO:0005047">
    <property type="term" value="F:signal recognition particle binding"/>
    <property type="evidence" value="ECO:0007669"/>
    <property type="project" value="TreeGrafter"/>
</dbReference>
<dbReference type="Pfam" id="PF00448">
    <property type="entry name" value="SRP54"/>
    <property type="match status" value="1"/>
</dbReference>
<dbReference type="EC" id="3.6.5.4" evidence="9"/>
<dbReference type="NCBIfam" id="TIGR00064">
    <property type="entry name" value="ftsY"/>
    <property type="match status" value="1"/>
</dbReference>
<dbReference type="HAMAP" id="MF_00920">
    <property type="entry name" value="FtsY"/>
    <property type="match status" value="1"/>
</dbReference>
<gene>
    <name evidence="9" type="primary">ftsY</name>
    <name evidence="11" type="ORF">ATC1_131368</name>
</gene>
<feature type="domain" description="SRP54-type proteins GTP-binding" evidence="10">
    <location>
        <begin position="277"/>
        <end position="290"/>
    </location>
</feature>
<dbReference type="EMBL" id="DF968181">
    <property type="protein sequence ID" value="GAP41379.1"/>
    <property type="molecule type" value="Genomic_DNA"/>
</dbReference>